<dbReference type="GO" id="GO:0017177">
    <property type="term" value="C:glucosidase II complex"/>
    <property type="evidence" value="ECO:0007669"/>
    <property type="project" value="TreeGrafter"/>
</dbReference>
<dbReference type="EMBL" id="JAGFBR010000008">
    <property type="protein sequence ID" value="KAH0463041.1"/>
    <property type="molecule type" value="Genomic_DNA"/>
</dbReference>
<evidence type="ECO:0000259" key="3">
    <source>
        <dbReference type="Pfam" id="PF12999"/>
    </source>
</evidence>
<dbReference type="GO" id="GO:0006491">
    <property type="term" value="P:N-glycan processing"/>
    <property type="evidence" value="ECO:0007669"/>
    <property type="project" value="TreeGrafter"/>
</dbReference>
<evidence type="ECO:0000256" key="1">
    <source>
        <dbReference type="SAM" id="Phobius"/>
    </source>
</evidence>
<protein>
    <recommendedName>
        <fullName evidence="3">Glucosidase II beta subunit N-terminal domain-containing protein</fullName>
    </recommendedName>
</protein>
<dbReference type="PANTHER" id="PTHR12630">
    <property type="entry name" value="N-LINKED OLIGOSACCHARIDE PROCESSING"/>
    <property type="match status" value="1"/>
</dbReference>
<dbReference type="AlphaFoldDB" id="A0AAV7H3J8"/>
<dbReference type="Pfam" id="PF12999">
    <property type="entry name" value="PRKCSH-like"/>
    <property type="match status" value="1"/>
</dbReference>
<accession>A0AAV7H3J8</accession>
<organism evidence="4 5">
    <name type="scientific">Dendrobium chrysotoxum</name>
    <name type="common">Orchid</name>
    <dbReference type="NCBI Taxonomy" id="161865"/>
    <lineage>
        <taxon>Eukaryota</taxon>
        <taxon>Viridiplantae</taxon>
        <taxon>Streptophyta</taxon>
        <taxon>Embryophyta</taxon>
        <taxon>Tracheophyta</taxon>
        <taxon>Spermatophyta</taxon>
        <taxon>Magnoliopsida</taxon>
        <taxon>Liliopsida</taxon>
        <taxon>Asparagales</taxon>
        <taxon>Orchidaceae</taxon>
        <taxon>Epidendroideae</taxon>
        <taxon>Malaxideae</taxon>
        <taxon>Dendrobiinae</taxon>
        <taxon>Dendrobium</taxon>
    </lineage>
</organism>
<evidence type="ECO:0000256" key="2">
    <source>
        <dbReference type="SAM" id="SignalP"/>
    </source>
</evidence>
<feature type="chain" id="PRO_5043989487" description="Glucosidase II beta subunit N-terminal domain-containing protein" evidence="2">
    <location>
        <begin position="26"/>
        <end position="215"/>
    </location>
</feature>
<feature type="domain" description="Glucosidase II beta subunit N-terminal" evidence="3">
    <location>
        <begin position="32"/>
        <end position="139"/>
    </location>
</feature>
<evidence type="ECO:0000313" key="4">
    <source>
        <dbReference type="EMBL" id="KAH0463041.1"/>
    </source>
</evidence>
<comment type="caution">
    <text evidence="4">The sequence shown here is derived from an EMBL/GenBank/DDBJ whole genome shotgun (WGS) entry which is preliminary data.</text>
</comment>
<dbReference type="PANTHER" id="PTHR12630:SF17">
    <property type="entry name" value="EXPRESSED PROTEIN"/>
    <property type="match status" value="1"/>
</dbReference>
<evidence type="ECO:0000313" key="5">
    <source>
        <dbReference type="Proteomes" id="UP000775213"/>
    </source>
</evidence>
<keyword evidence="1" id="KW-1133">Transmembrane helix</keyword>
<keyword evidence="2" id="KW-0732">Signal</keyword>
<reference evidence="4 5" key="1">
    <citation type="journal article" date="2021" name="Hortic Res">
        <title>Chromosome-scale assembly of the Dendrobium chrysotoxum genome enhances the understanding of orchid evolution.</title>
        <authorList>
            <person name="Zhang Y."/>
            <person name="Zhang G.Q."/>
            <person name="Zhang D."/>
            <person name="Liu X.D."/>
            <person name="Xu X.Y."/>
            <person name="Sun W.H."/>
            <person name="Yu X."/>
            <person name="Zhu X."/>
            <person name="Wang Z.W."/>
            <person name="Zhao X."/>
            <person name="Zhong W.Y."/>
            <person name="Chen H."/>
            <person name="Yin W.L."/>
            <person name="Huang T."/>
            <person name="Niu S.C."/>
            <person name="Liu Z.J."/>
        </authorList>
    </citation>
    <scope>NUCLEOTIDE SEQUENCE [LARGE SCALE GENOMIC DNA]</scope>
    <source>
        <strain evidence="4">Lindl</strain>
    </source>
</reference>
<keyword evidence="5" id="KW-1185">Reference proteome</keyword>
<proteinExistence type="predicted"/>
<feature type="transmembrane region" description="Helical" evidence="1">
    <location>
        <begin position="180"/>
        <end position="201"/>
    </location>
</feature>
<dbReference type="Proteomes" id="UP000775213">
    <property type="component" value="Unassembled WGS sequence"/>
</dbReference>
<feature type="signal peptide" evidence="2">
    <location>
        <begin position="1"/>
        <end position="25"/>
    </location>
</feature>
<dbReference type="InterPro" id="IPR039794">
    <property type="entry name" value="Gtb1-like"/>
</dbReference>
<keyword evidence="1" id="KW-0472">Membrane</keyword>
<dbReference type="PROSITE" id="PS51257">
    <property type="entry name" value="PROKAR_LIPOPROTEIN"/>
    <property type="match status" value="1"/>
</dbReference>
<name>A0AAV7H3J8_DENCH</name>
<sequence length="215" mass="23876">MLSVVRRRFFVCAGLLIACSLRASSVSLLPSSSFLGISPHDEKYYSAASIACRDGSKTFNQKRLNDGFCDCPDGTDEPGTSACPESKFYCRNIGDVPQLLFSSRVNDHICDCCDGSDEYDGGIVCRNTCVKNGTDDLNTGGGHHSTETKINNFNIKDKKIKVDLEDLLQNLEGTHTNLNAGLKIITVIELASLMGVFFLICRRTRIRMRRYLWRS</sequence>
<gene>
    <name evidence="4" type="ORF">IEQ34_007623</name>
</gene>
<keyword evidence="1" id="KW-0812">Transmembrane</keyword>
<dbReference type="InterPro" id="IPR028146">
    <property type="entry name" value="PRKCSH_N"/>
</dbReference>